<dbReference type="InterPro" id="IPR036520">
    <property type="entry name" value="UPF0759_sf"/>
</dbReference>
<dbReference type="SUPFAM" id="SSF117396">
    <property type="entry name" value="TM1631-like"/>
    <property type="match status" value="1"/>
</dbReference>
<gene>
    <name evidence="1" type="ORF">Q4490_04615</name>
</gene>
<dbReference type="RefSeq" id="WP_303548899.1">
    <property type="nucleotide sequence ID" value="NZ_JAUOPG010000002.1"/>
</dbReference>
<dbReference type="Proteomes" id="UP001169862">
    <property type="component" value="Unassembled WGS sequence"/>
</dbReference>
<sequence>MTINQHTPYYLGLAQWHHPAWYTTADSSSLALALYSKAFTSVEGNSSFYGLPSTKSIDDWAKRAHSPFAFCFKFPQSITHHSALYQCDRQVTEFLNRIAPLGDKTGVLWLQMNNQFSPEHLERLSRFLSNLAPDFEYGIEVRNLGFFDKADNEKRFNQILMLHGVNRVSFDTRALFAHPKNDPVTQEAFRAKPRMPVHVIATGNSPFIRFITPLDIELGYDYLAPWIKKVAGWIHEGKKPYLFFHTPDNQAAPQLAQYFNEQLKALCPQVPSLQLPSHTWLNNTSQTELF</sequence>
<dbReference type="AlphaFoldDB" id="A0AAW7XHU5"/>
<reference evidence="1" key="1">
    <citation type="submission" date="2023-07" db="EMBL/GenBank/DDBJ databases">
        <title>Genome content predicts the carbon catabolic preferences of heterotrophic bacteria.</title>
        <authorList>
            <person name="Gralka M."/>
        </authorList>
    </citation>
    <scope>NUCLEOTIDE SEQUENCE</scope>
    <source>
        <strain evidence="1">I2M16</strain>
    </source>
</reference>
<dbReference type="Pfam" id="PF01904">
    <property type="entry name" value="DUF72"/>
    <property type="match status" value="1"/>
</dbReference>
<dbReference type="InterPro" id="IPR002763">
    <property type="entry name" value="DUF72"/>
</dbReference>
<evidence type="ECO:0000313" key="1">
    <source>
        <dbReference type="EMBL" id="MDO6452839.1"/>
    </source>
</evidence>
<name>A0AAW7XHU5_9GAMM</name>
<organism evidence="1 2">
    <name type="scientific">Neptunomonas phycophila</name>
    <dbReference type="NCBI Taxonomy" id="1572645"/>
    <lineage>
        <taxon>Bacteria</taxon>
        <taxon>Pseudomonadati</taxon>
        <taxon>Pseudomonadota</taxon>
        <taxon>Gammaproteobacteria</taxon>
        <taxon>Oceanospirillales</taxon>
        <taxon>Oceanospirillaceae</taxon>
        <taxon>Neptunomonas</taxon>
    </lineage>
</organism>
<dbReference type="Gene3D" id="3.20.20.410">
    <property type="entry name" value="Protein of unknown function UPF0759"/>
    <property type="match status" value="1"/>
</dbReference>
<dbReference type="EMBL" id="JAUOPG010000002">
    <property type="protein sequence ID" value="MDO6452839.1"/>
    <property type="molecule type" value="Genomic_DNA"/>
</dbReference>
<evidence type="ECO:0000313" key="2">
    <source>
        <dbReference type="Proteomes" id="UP001169862"/>
    </source>
</evidence>
<comment type="caution">
    <text evidence="1">The sequence shown here is derived from an EMBL/GenBank/DDBJ whole genome shotgun (WGS) entry which is preliminary data.</text>
</comment>
<protein>
    <submittedName>
        <fullName evidence="1">DUF72 domain-containing protein</fullName>
    </submittedName>
</protein>
<proteinExistence type="predicted"/>
<accession>A0AAW7XHU5</accession>
<dbReference type="PANTHER" id="PTHR30348">
    <property type="entry name" value="UNCHARACTERIZED PROTEIN YECE"/>
    <property type="match status" value="1"/>
</dbReference>
<dbReference type="PANTHER" id="PTHR30348:SF9">
    <property type="entry name" value="UPF0759 PROTEIN YECE"/>
    <property type="match status" value="1"/>
</dbReference>